<evidence type="ECO:0000313" key="3">
    <source>
        <dbReference type="Proteomes" id="UP000054248"/>
    </source>
</evidence>
<accession>A0A0C3PTN6</accession>
<dbReference type="HOGENOM" id="CLU_2470732_0_0_1"/>
<keyword evidence="3" id="KW-1185">Reference proteome</keyword>
<evidence type="ECO:0000256" key="1">
    <source>
        <dbReference type="SAM" id="MobiDB-lite"/>
    </source>
</evidence>
<reference evidence="2 3" key="1">
    <citation type="submission" date="2014-04" db="EMBL/GenBank/DDBJ databases">
        <authorList>
            <consortium name="DOE Joint Genome Institute"/>
            <person name="Kuo A."/>
            <person name="Girlanda M."/>
            <person name="Perotto S."/>
            <person name="Kohler A."/>
            <person name="Nagy L.G."/>
            <person name="Floudas D."/>
            <person name="Copeland A."/>
            <person name="Barry K.W."/>
            <person name="Cichocki N."/>
            <person name="Veneault-Fourrey C."/>
            <person name="LaButti K."/>
            <person name="Lindquist E.A."/>
            <person name="Lipzen A."/>
            <person name="Lundell T."/>
            <person name="Morin E."/>
            <person name="Murat C."/>
            <person name="Sun H."/>
            <person name="Tunlid A."/>
            <person name="Henrissat B."/>
            <person name="Grigoriev I.V."/>
            <person name="Hibbett D.S."/>
            <person name="Martin F."/>
            <person name="Nordberg H.P."/>
            <person name="Cantor M.N."/>
            <person name="Hua S.X."/>
        </authorList>
    </citation>
    <scope>NUCLEOTIDE SEQUENCE [LARGE SCALE GENOMIC DNA]</scope>
    <source>
        <strain evidence="2 3">MUT 4182</strain>
    </source>
</reference>
<proteinExistence type="predicted"/>
<evidence type="ECO:0000313" key="2">
    <source>
        <dbReference type="EMBL" id="KIO18145.1"/>
    </source>
</evidence>
<dbReference type="EMBL" id="KN823309">
    <property type="protein sequence ID" value="KIO18145.1"/>
    <property type="molecule type" value="Genomic_DNA"/>
</dbReference>
<protein>
    <submittedName>
        <fullName evidence="2">Uncharacterized protein</fullName>
    </submittedName>
</protein>
<gene>
    <name evidence="2" type="ORF">M407DRAFT_246560</name>
</gene>
<name>A0A0C3PTN6_9AGAM</name>
<organism evidence="2 3">
    <name type="scientific">Tulasnella calospora MUT 4182</name>
    <dbReference type="NCBI Taxonomy" id="1051891"/>
    <lineage>
        <taxon>Eukaryota</taxon>
        <taxon>Fungi</taxon>
        <taxon>Dikarya</taxon>
        <taxon>Basidiomycota</taxon>
        <taxon>Agaricomycotina</taxon>
        <taxon>Agaricomycetes</taxon>
        <taxon>Cantharellales</taxon>
        <taxon>Tulasnellaceae</taxon>
        <taxon>Tulasnella</taxon>
    </lineage>
</organism>
<dbReference type="Proteomes" id="UP000054248">
    <property type="component" value="Unassembled WGS sequence"/>
</dbReference>
<feature type="region of interest" description="Disordered" evidence="1">
    <location>
        <begin position="17"/>
        <end position="49"/>
    </location>
</feature>
<dbReference type="AlphaFoldDB" id="A0A0C3PTN6"/>
<reference evidence="3" key="2">
    <citation type="submission" date="2015-01" db="EMBL/GenBank/DDBJ databases">
        <title>Evolutionary Origins and Diversification of the Mycorrhizal Mutualists.</title>
        <authorList>
            <consortium name="DOE Joint Genome Institute"/>
            <consortium name="Mycorrhizal Genomics Consortium"/>
            <person name="Kohler A."/>
            <person name="Kuo A."/>
            <person name="Nagy L.G."/>
            <person name="Floudas D."/>
            <person name="Copeland A."/>
            <person name="Barry K.W."/>
            <person name="Cichocki N."/>
            <person name="Veneault-Fourrey C."/>
            <person name="LaButti K."/>
            <person name="Lindquist E.A."/>
            <person name="Lipzen A."/>
            <person name="Lundell T."/>
            <person name="Morin E."/>
            <person name="Murat C."/>
            <person name="Riley R."/>
            <person name="Ohm R."/>
            <person name="Sun H."/>
            <person name="Tunlid A."/>
            <person name="Henrissat B."/>
            <person name="Grigoriev I.V."/>
            <person name="Hibbett D.S."/>
            <person name="Martin F."/>
        </authorList>
    </citation>
    <scope>NUCLEOTIDE SEQUENCE [LARGE SCALE GENOMIC DNA]</scope>
    <source>
        <strain evidence="3">MUT 4182</strain>
    </source>
</reference>
<sequence length="88" mass="9437">MSIWDYPGSTSCNVELPSDFRNANGPDESVGSNQSGVRGGKPSLDPSAPSWLLAPVLHPRLRSETTHCRRLISNNPLLEACSESCGRG</sequence>